<evidence type="ECO:0000313" key="2">
    <source>
        <dbReference type="Proteomes" id="UP000257109"/>
    </source>
</evidence>
<proteinExistence type="predicted"/>
<dbReference type="AlphaFoldDB" id="A0A371I5U5"/>
<organism evidence="1 2">
    <name type="scientific">Mucuna pruriens</name>
    <name type="common">Velvet bean</name>
    <name type="synonym">Dolichos pruriens</name>
    <dbReference type="NCBI Taxonomy" id="157652"/>
    <lineage>
        <taxon>Eukaryota</taxon>
        <taxon>Viridiplantae</taxon>
        <taxon>Streptophyta</taxon>
        <taxon>Embryophyta</taxon>
        <taxon>Tracheophyta</taxon>
        <taxon>Spermatophyta</taxon>
        <taxon>Magnoliopsida</taxon>
        <taxon>eudicotyledons</taxon>
        <taxon>Gunneridae</taxon>
        <taxon>Pentapetalae</taxon>
        <taxon>rosids</taxon>
        <taxon>fabids</taxon>
        <taxon>Fabales</taxon>
        <taxon>Fabaceae</taxon>
        <taxon>Papilionoideae</taxon>
        <taxon>50 kb inversion clade</taxon>
        <taxon>NPAAA clade</taxon>
        <taxon>indigoferoid/millettioid clade</taxon>
        <taxon>Phaseoleae</taxon>
        <taxon>Mucuna</taxon>
    </lineage>
</organism>
<dbReference type="Proteomes" id="UP000257109">
    <property type="component" value="Unassembled WGS sequence"/>
</dbReference>
<name>A0A371I5U5_MUCPR</name>
<protein>
    <submittedName>
        <fullName evidence="1">Uncharacterized protein</fullName>
    </submittedName>
</protein>
<dbReference type="OrthoDB" id="1735624at2759"/>
<sequence>MKIDAALGIRRVLSLFLTENRDVFAWTLANMLRIDPYFLCYRLSIAPRTRSKLLGEKKQKAAKKETKKLLVARFIRELQYPTLLVNVFVVKKPSGK</sequence>
<comment type="caution">
    <text evidence="1">The sequence shown here is derived from an EMBL/GenBank/DDBJ whole genome shotgun (WGS) entry which is preliminary data.</text>
</comment>
<accession>A0A371I5U5</accession>
<dbReference type="EMBL" id="QJKJ01000848">
    <property type="protein sequence ID" value="RDY10406.1"/>
    <property type="molecule type" value="Genomic_DNA"/>
</dbReference>
<keyword evidence="2" id="KW-1185">Reference proteome</keyword>
<feature type="non-terminal residue" evidence="1">
    <location>
        <position position="1"/>
    </location>
</feature>
<gene>
    <name evidence="1" type="ORF">CR513_05074</name>
</gene>
<evidence type="ECO:0000313" key="1">
    <source>
        <dbReference type="EMBL" id="RDY10406.1"/>
    </source>
</evidence>
<reference evidence="1" key="1">
    <citation type="submission" date="2018-05" db="EMBL/GenBank/DDBJ databases">
        <title>Draft genome of Mucuna pruriens seed.</title>
        <authorList>
            <person name="Nnadi N.E."/>
            <person name="Vos R."/>
            <person name="Hasami M.H."/>
            <person name="Devisetty U.K."/>
            <person name="Aguiy J.C."/>
        </authorList>
    </citation>
    <scope>NUCLEOTIDE SEQUENCE [LARGE SCALE GENOMIC DNA]</scope>
    <source>
        <strain evidence="1">JCA_2017</strain>
    </source>
</reference>
<dbReference type="Gene3D" id="3.10.10.10">
    <property type="entry name" value="HIV Type 1 Reverse Transcriptase, subunit A, domain 1"/>
    <property type="match status" value="1"/>
</dbReference>